<dbReference type="Gene3D" id="3.30.54.20">
    <property type="match status" value="1"/>
</dbReference>
<feature type="binding site" evidence="13">
    <location>
        <position position="721"/>
    </location>
    <ligand>
        <name>Zn(2+)</name>
        <dbReference type="ChEBI" id="CHEBI:29105"/>
    </ligand>
</feature>
<dbReference type="InterPro" id="IPR018165">
    <property type="entry name" value="Ala-tRNA-synth_IIc_core"/>
</dbReference>
<dbReference type="EC" id="6.1.1.7" evidence="13"/>
<dbReference type="Gene3D" id="3.10.310.40">
    <property type="match status" value="1"/>
</dbReference>
<dbReference type="PANTHER" id="PTHR11777:SF9">
    <property type="entry name" value="ALANINE--TRNA LIGASE, CYTOPLASMIC"/>
    <property type="match status" value="1"/>
</dbReference>
<dbReference type="FunFam" id="3.30.980.10:FF:000004">
    <property type="entry name" value="Alanine--tRNA ligase, cytoplasmic"/>
    <property type="match status" value="1"/>
</dbReference>
<feature type="binding site" evidence="13">
    <location>
        <position position="618"/>
    </location>
    <ligand>
        <name>Zn(2+)</name>
        <dbReference type="ChEBI" id="CHEBI:29105"/>
    </ligand>
</feature>
<dbReference type="SUPFAM" id="SSF55186">
    <property type="entry name" value="ThrRS/AlaRS common domain"/>
    <property type="match status" value="1"/>
</dbReference>
<dbReference type="GO" id="GO:0006419">
    <property type="term" value="P:alanyl-tRNA aminoacylation"/>
    <property type="evidence" value="ECO:0007669"/>
    <property type="project" value="UniProtKB-UniRule"/>
</dbReference>
<dbReference type="GO" id="GO:0004813">
    <property type="term" value="F:alanine-tRNA ligase activity"/>
    <property type="evidence" value="ECO:0007669"/>
    <property type="project" value="UniProtKB-UniRule"/>
</dbReference>
<evidence type="ECO:0000256" key="2">
    <source>
        <dbReference type="ARBA" id="ARBA00022555"/>
    </source>
</evidence>
<evidence type="ECO:0000256" key="5">
    <source>
        <dbReference type="ARBA" id="ARBA00022741"/>
    </source>
</evidence>
<dbReference type="SUPFAM" id="SSF50447">
    <property type="entry name" value="Translation proteins"/>
    <property type="match status" value="1"/>
</dbReference>
<evidence type="ECO:0000256" key="13">
    <source>
        <dbReference type="HAMAP-Rule" id="MF_00036"/>
    </source>
</evidence>
<dbReference type="InterPro" id="IPR018162">
    <property type="entry name" value="Ala-tRNA-ligase_IIc_anticod-bd"/>
</dbReference>
<keyword evidence="2 13" id="KW-0820">tRNA-binding</keyword>
<dbReference type="EMBL" id="JACHJL010000002">
    <property type="protein sequence ID" value="MBB5933960.1"/>
    <property type="molecule type" value="Genomic_DNA"/>
</dbReference>
<keyword evidence="17" id="KW-1185">Reference proteome</keyword>
<gene>
    <name evidence="13" type="primary">alaS</name>
    <name evidence="16" type="ORF">FHS42_000986</name>
</gene>
<comment type="function">
    <text evidence="11 13">Catalyzes the attachment of alanine to tRNA(Ala) in a two-step reaction: alanine is first activated by ATP to form Ala-AMP and then transferred to the acceptor end of tRNA(Ala). Also edits incorrectly charged Ser-tRNA(Ala) and Gly-tRNA(Ala) via its editing domain.</text>
</comment>
<dbReference type="Pfam" id="PF07973">
    <property type="entry name" value="tRNA_SAD"/>
    <property type="match status" value="1"/>
</dbReference>
<comment type="catalytic activity">
    <reaction evidence="12 13">
        <text>tRNA(Ala) + L-alanine + ATP = L-alanyl-tRNA(Ala) + AMP + diphosphate</text>
        <dbReference type="Rhea" id="RHEA:12540"/>
        <dbReference type="Rhea" id="RHEA-COMP:9657"/>
        <dbReference type="Rhea" id="RHEA-COMP:9923"/>
        <dbReference type="ChEBI" id="CHEBI:30616"/>
        <dbReference type="ChEBI" id="CHEBI:33019"/>
        <dbReference type="ChEBI" id="CHEBI:57972"/>
        <dbReference type="ChEBI" id="CHEBI:78442"/>
        <dbReference type="ChEBI" id="CHEBI:78497"/>
        <dbReference type="ChEBI" id="CHEBI:456215"/>
        <dbReference type="EC" id="6.1.1.7"/>
    </reaction>
</comment>
<evidence type="ECO:0000313" key="17">
    <source>
        <dbReference type="Proteomes" id="UP000588098"/>
    </source>
</evidence>
<comment type="caution">
    <text evidence="16">The sequence shown here is derived from an EMBL/GenBank/DDBJ whole genome shotgun (WGS) entry which is preliminary data.</text>
</comment>
<dbReference type="RefSeq" id="WP_184569265.1">
    <property type="nucleotide sequence ID" value="NZ_JACHJL010000002.1"/>
</dbReference>
<dbReference type="SUPFAM" id="SSF55681">
    <property type="entry name" value="Class II aaRS and biotin synthetases"/>
    <property type="match status" value="1"/>
</dbReference>
<dbReference type="InterPro" id="IPR050058">
    <property type="entry name" value="Ala-tRNA_ligase"/>
</dbReference>
<dbReference type="AlphaFoldDB" id="A0A7W9UWJ1"/>
<dbReference type="PROSITE" id="PS50860">
    <property type="entry name" value="AA_TRNA_LIGASE_II_ALA"/>
    <property type="match status" value="1"/>
</dbReference>
<organism evidence="16 17">
    <name type="scientific">Streptomyces zagrosensis</name>
    <dbReference type="NCBI Taxonomy" id="1042984"/>
    <lineage>
        <taxon>Bacteria</taxon>
        <taxon>Bacillati</taxon>
        <taxon>Actinomycetota</taxon>
        <taxon>Actinomycetes</taxon>
        <taxon>Kitasatosporales</taxon>
        <taxon>Streptomycetaceae</taxon>
        <taxon>Streptomyces</taxon>
    </lineage>
</organism>
<dbReference type="GO" id="GO:0002161">
    <property type="term" value="F:aminoacyl-tRNA deacylase activity"/>
    <property type="evidence" value="ECO:0007669"/>
    <property type="project" value="TreeGrafter"/>
</dbReference>
<evidence type="ECO:0000256" key="7">
    <source>
        <dbReference type="ARBA" id="ARBA00022840"/>
    </source>
</evidence>
<keyword evidence="5 13" id="KW-0547">Nucleotide-binding</keyword>
<name>A0A7W9UWJ1_9ACTN</name>
<evidence type="ECO:0000256" key="6">
    <source>
        <dbReference type="ARBA" id="ARBA00022833"/>
    </source>
</evidence>
<dbReference type="InterPro" id="IPR012947">
    <property type="entry name" value="tRNA_SAD"/>
</dbReference>
<evidence type="ECO:0000256" key="11">
    <source>
        <dbReference type="ARBA" id="ARBA00024779"/>
    </source>
</evidence>
<dbReference type="Gene3D" id="2.40.30.130">
    <property type="match status" value="1"/>
</dbReference>
<dbReference type="Gene3D" id="3.30.980.10">
    <property type="entry name" value="Threonyl-trna Synthetase, Chain A, domain 2"/>
    <property type="match status" value="1"/>
</dbReference>
<reference evidence="16 17" key="1">
    <citation type="submission" date="2020-08" db="EMBL/GenBank/DDBJ databases">
        <title>Genomic Encyclopedia of Type Strains, Phase III (KMG-III): the genomes of soil and plant-associated and newly described type strains.</title>
        <authorList>
            <person name="Whitman W."/>
        </authorList>
    </citation>
    <scope>NUCLEOTIDE SEQUENCE [LARGE SCALE GENOMIC DNA]</scope>
    <source>
        <strain evidence="16 17">CECT 8305</strain>
    </source>
</reference>
<evidence type="ECO:0000256" key="8">
    <source>
        <dbReference type="ARBA" id="ARBA00022884"/>
    </source>
</evidence>
<accession>A0A7W9UWJ1</accession>
<keyword evidence="7 13" id="KW-0067">ATP-binding</keyword>
<dbReference type="GO" id="GO:0000049">
    <property type="term" value="F:tRNA binding"/>
    <property type="evidence" value="ECO:0007669"/>
    <property type="project" value="UniProtKB-KW"/>
</dbReference>
<keyword evidence="8 13" id="KW-0694">RNA-binding</keyword>
<comment type="subcellular location">
    <subcellularLocation>
        <location evidence="13">Cytoplasm</location>
    </subcellularLocation>
</comment>
<protein>
    <recommendedName>
        <fullName evidence="13">Alanine--tRNA ligase</fullName>
        <ecNumber evidence="13">6.1.1.7</ecNumber>
    </recommendedName>
    <alternativeName>
        <fullName evidence="13">Alanyl-tRNA synthetase</fullName>
        <shortName evidence="13">AlaRS</shortName>
    </alternativeName>
</protein>
<dbReference type="FunFam" id="3.30.54.20:FF:000001">
    <property type="entry name" value="Alanine--tRNA ligase"/>
    <property type="match status" value="1"/>
</dbReference>
<proteinExistence type="inferred from homology"/>
<dbReference type="Pfam" id="PF01411">
    <property type="entry name" value="tRNA-synt_2c"/>
    <property type="match status" value="2"/>
</dbReference>
<dbReference type="SUPFAM" id="SSF101353">
    <property type="entry name" value="Putative anticodon-binding domain of alanyl-tRNA synthetase (AlaRS)"/>
    <property type="match status" value="1"/>
</dbReference>
<feature type="compositionally biased region" description="Low complexity" evidence="14">
    <location>
        <begin position="827"/>
        <end position="845"/>
    </location>
</feature>
<feature type="domain" description="Alanyl-transfer RNA synthetases family profile" evidence="15">
    <location>
        <begin position="1"/>
        <end position="764"/>
    </location>
</feature>
<evidence type="ECO:0000256" key="9">
    <source>
        <dbReference type="ARBA" id="ARBA00022917"/>
    </source>
</evidence>
<dbReference type="Gene3D" id="3.30.930.10">
    <property type="entry name" value="Bira Bifunctional Protein, Domain 2"/>
    <property type="match status" value="1"/>
</dbReference>
<dbReference type="PRINTS" id="PR00980">
    <property type="entry name" value="TRNASYNTHALA"/>
</dbReference>
<feature type="binding site" evidence="13">
    <location>
        <position position="622"/>
    </location>
    <ligand>
        <name>Zn(2+)</name>
        <dbReference type="ChEBI" id="CHEBI:29105"/>
    </ligand>
</feature>
<feature type="binding site" evidence="13">
    <location>
        <position position="725"/>
    </location>
    <ligand>
        <name>Zn(2+)</name>
        <dbReference type="ChEBI" id="CHEBI:29105"/>
    </ligand>
</feature>
<feature type="region of interest" description="Disordered" evidence="14">
    <location>
        <begin position="827"/>
        <end position="853"/>
    </location>
</feature>
<dbReference type="GO" id="GO:0005524">
    <property type="term" value="F:ATP binding"/>
    <property type="evidence" value="ECO:0007669"/>
    <property type="project" value="UniProtKB-UniRule"/>
</dbReference>
<dbReference type="HAMAP" id="MF_00036_B">
    <property type="entry name" value="Ala_tRNA_synth_B"/>
    <property type="match status" value="1"/>
</dbReference>
<dbReference type="InterPro" id="IPR018164">
    <property type="entry name" value="Ala-tRNA-synth_IIc_N"/>
</dbReference>
<evidence type="ECO:0000256" key="1">
    <source>
        <dbReference type="ARBA" id="ARBA00008226"/>
    </source>
</evidence>
<evidence type="ECO:0000256" key="12">
    <source>
        <dbReference type="ARBA" id="ARBA00048300"/>
    </source>
</evidence>
<evidence type="ECO:0000256" key="10">
    <source>
        <dbReference type="ARBA" id="ARBA00023146"/>
    </source>
</evidence>
<dbReference type="InterPro" id="IPR002318">
    <property type="entry name" value="Ala-tRNA-lgiase_IIc"/>
</dbReference>
<keyword evidence="9 13" id="KW-0648">Protein biosynthesis</keyword>
<dbReference type="SMART" id="SM00863">
    <property type="entry name" value="tRNA_SAD"/>
    <property type="match status" value="1"/>
</dbReference>
<evidence type="ECO:0000259" key="15">
    <source>
        <dbReference type="PROSITE" id="PS50860"/>
    </source>
</evidence>
<keyword evidence="3 13" id="KW-0436">Ligase</keyword>
<keyword evidence="13" id="KW-0963">Cytoplasm</keyword>
<evidence type="ECO:0000313" key="16">
    <source>
        <dbReference type="EMBL" id="MBB5933960.1"/>
    </source>
</evidence>
<dbReference type="InterPro" id="IPR009000">
    <property type="entry name" value="Transl_B-barrel_sf"/>
</dbReference>
<dbReference type="Proteomes" id="UP000588098">
    <property type="component" value="Unassembled WGS sequence"/>
</dbReference>
<evidence type="ECO:0000256" key="4">
    <source>
        <dbReference type="ARBA" id="ARBA00022723"/>
    </source>
</evidence>
<dbReference type="NCBIfam" id="TIGR00344">
    <property type="entry name" value="alaS"/>
    <property type="match status" value="1"/>
</dbReference>
<comment type="similarity">
    <text evidence="1 13">Belongs to the class-II aminoacyl-tRNA synthetase family.</text>
</comment>
<keyword evidence="10 13" id="KW-0030">Aminoacyl-tRNA synthetase</keyword>
<dbReference type="Gene3D" id="6.10.250.550">
    <property type="match status" value="1"/>
</dbReference>
<evidence type="ECO:0000256" key="3">
    <source>
        <dbReference type="ARBA" id="ARBA00022598"/>
    </source>
</evidence>
<dbReference type="PANTHER" id="PTHR11777">
    <property type="entry name" value="ALANYL-TRNA SYNTHETASE"/>
    <property type="match status" value="1"/>
</dbReference>
<dbReference type="InterPro" id="IPR018163">
    <property type="entry name" value="Thr/Ala-tRNA-synth_IIc_edit"/>
</dbReference>
<dbReference type="GO" id="GO:0005829">
    <property type="term" value="C:cytosol"/>
    <property type="evidence" value="ECO:0007669"/>
    <property type="project" value="TreeGrafter"/>
</dbReference>
<comment type="domain">
    <text evidence="13">Consists of three domains; the N-terminal catalytic domain, the editing domain and the C-terminal C-Ala domain. The editing domain removes incorrectly charged amino acids, while the C-Ala domain, along with tRNA(Ala), serves as a bridge to cooperatively bring together the editing and aminoacylation centers thus stimulating deacylation of misacylated tRNAs.</text>
</comment>
<comment type="cofactor">
    <cofactor evidence="13">
        <name>Zn(2+)</name>
        <dbReference type="ChEBI" id="CHEBI:29105"/>
    </cofactor>
    <text evidence="13">Binds 1 zinc ion per subunit.</text>
</comment>
<keyword evidence="4 13" id="KW-0479">Metal-binding</keyword>
<dbReference type="CDD" id="cd00673">
    <property type="entry name" value="AlaRS_core"/>
    <property type="match status" value="1"/>
</dbReference>
<evidence type="ECO:0000256" key="14">
    <source>
        <dbReference type="SAM" id="MobiDB-lite"/>
    </source>
</evidence>
<dbReference type="InterPro" id="IPR023033">
    <property type="entry name" value="Ala_tRNA_ligase_euk/bac"/>
</dbReference>
<keyword evidence="6 13" id="KW-0862">Zinc</keyword>
<dbReference type="GO" id="GO:0008270">
    <property type="term" value="F:zinc ion binding"/>
    <property type="evidence" value="ECO:0007669"/>
    <property type="project" value="UniProtKB-UniRule"/>
</dbReference>
<dbReference type="InterPro" id="IPR045864">
    <property type="entry name" value="aa-tRNA-synth_II/BPL/LPL"/>
</dbReference>
<sequence>MRTAEIRTRFLDYFAERGHTIVPSAPLPTPDPTLLFVNAGMVPFKPYLTGEAAAPWQRAASVQKCVRTLDIEEVGRTTRHGSFFQMNGNFSFGDYFKEEAIGFAWELSTLPIAEGGYGLDPDRIWVTVHHTDQESAALWKRLAGLPDERIVTRGDEDNFWSMGVPGPCGPASELYYDRGPALGRPGGPAVDEDRYMEFWNLVFMQYERGEGPGKSGYPIVRELPRRNIDTGLGLERMATLLQGVGNLYETDETRPILDRAAELAGVRYGATNGAGRGVRDASGVGSAAGKNGAGGPNGAALADGAREANSAAGASAHGSDVALRVVADHVRTALMLLADGTAPGNEGRGYVLRRILRRAIRAMRQLGYHDPVLPLLLPVARDRMAPSYPEVVDSYERIADQAEAEENAFGATLRQGTTVLDTAVAQVKAAGGRQLPGAQVFRLHDTYGFPVDLTLEMAAEQGVEVDREGFTALMREQRERARADARARKSGGAADTTALREVLDAHGPTDWRAWTALTTTSQVLALLGPAGPVPVAREGELVTAILDRTPFYAESGGQESDAGRLSSASAEAEVIDVQRPLTGLVAHQIRVTAGELAPGDSVHAAVDDEWRLGARQAHSGTHVLHAALREILGPTALQAGSYNRPGYLRLDFPWRGGLSAAARSEVEEAANRALRHDLPVDVRWMTLPQAKELGALALFDETYGEQVRVVEIGGPWSRELCGGTHVEHAAQIGTVALTAEGSVGAGMRRLEAAVGIEGFGYLARERDLVAQIAEQLQAPRAELPDRVAALLARLKTVDRENQRLRQRALLSHAAALAAGAVPVPTATAPAPGGTGAAHAGPSHAGAPGGPGDVLVVTAETDGDAADARALALAVRDRLPADRPGLVATAARSGDRAVVAVAVNATGTAAGLSATTLVKHLLGGRGGGTPEVAQGGGATGAPAELLSQVAELVRSSGV</sequence>